<evidence type="ECO:0000256" key="3">
    <source>
        <dbReference type="ARBA" id="ARBA00022692"/>
    </source>
</evidence>
<feature type="transmembrane region" description="Helical" evidence="6">
    <location>
        <begin position="60"/>
        <end position="83"/>
    </location>
</feature>
<dbReference type="PANTHER" id="PTHR36506:SF1">
    <property type="entry name" value="PREFLAGELLIN PEPTIDASE"/>
    <property type="match status" value="1"/>
</dbReference>
<evidence type="ECO:0000256" key="4">
    <source>
        <dbReference type="ARBA" id="ARBA00022989"/>
    </source>
</evidence>
<keyword evidence="9" id="KW-1185">Reference proteome</keyword>
<evidence type="ECO:0000259" key="7">
    <source>
        <dbReference type="Pfam" id="PF01478"/>
    </source>
</evidence>
<comment type="caution">
    <text evidence="8">The sequence shown here is derived from an EMBL/GenBank/DDBJ whole genome shotgun (WGS) entry which is preliminary data.</text>
</comment>
<keyword evidence="4 6" id="KW-1133">Transmembrane helix</keyword>
<sequence>MQPYLSLYWAGFGAPALIGGAILLLVMASLCDIAVRIIPDGICIALVAIGLVLRIVQGHAAVALLAAAIVFLCAMVCYLRGWMGGGDVKLISASVLLLPAAAITTYIALVGLAGGILALVYIALRRLVPKPGPRPTGLLARIWRTERFRIRRGGPLPYGVGIASGAILTLLISPA</sequence>
<feature type="transmembrane region" description="Helical" evidence="6">
    <location>
        <begin position="103"/>
        <end position="124"/>
    </location>
</feature>
<reference evidence="8" key="1">
    <citation type="journal article" date="2021" name="Microorganisms">
        <title>Acidisoma silvae sp. nov. and Acidisomacellulosilytica sp. nov., Two Acidophilic Bacteria Isolated from Decaying Wood, Hydrolyzing Cellulose and Producing Poly-3-hydroxybutyrate.</title>
        <authorList>
            <person name="Mieszkin S."/>
            <person name="Pouder E."/>
            <person name="Uroz S."/>
            <person name="Simon-Colin C."/>
            <person name="Alain K."/>
        </authorList>
    </citation>
    <scope>NUCLEOTIDE SEQUENCE</scope>
    <source>
        <strain evidence="8">HW T2.11</strain>
    </source>
</reference>
<dbReference type="Pfam" id="PF01478">
    <property type="entry name" value="Peptidase_A24"/>
    <property type="match status" value="1"/>
</dbReference>
<keyword evidence="3 6" id="KW-0812">Transmembrane</keyword>
<evidence type="ECO:0000313" key="9">
    <source>
        <dbReference type="Proteomes" id="UP000708298"/>
    </source>
</evidence>
<dbReference type="Proteomes" id="UP000708298">
    <property type="component" value="Unassembled WGS sequence"/>
</dbReference>
<keyword evidence="5 6" id="KW-0472">Membrane</keyword>
<comment type="subcellular location">
    <subcellularLocation>
        <location evidence="1">Cell membrane</location>
        <topology evidence="1">Multi-pass membrane protein</topology>
    </subcellularLocation>
</comment>
<dbReference type="RefSeq" id="WP_227321546.1">
    <property type="nucleotide sequence ID" value="NZ_JAESVB010000004.1"/>
</dbReference>
<accession>A0A963YT69</accession>
<dbReference type="EMBL" id="JAESVB010000004">
    <property type="protein sequence ID" value="MCB8875903.1"/>
    <property type="molecule type" value="Genomic_DNA"/>
</dbReference>
<feature type="transmembrane region" description="Helical" evidence="6">
    <location>
        <begin position="7"/>
        <end position="27"/>
    </location>
</feature>
<evidence type="ECO:0000256" key="2">
    <source>
        <dbReference type="ARBA" id="ARBA00022475"/>
    </source>
</evidence>
<feature type="transmembrane region" description="Helical" evidence="6">
    <location>
        <begin position="33"/>
        <end position="53"/>
    </location>
</feature>
<dbReference type="PANTHER" id="PTHR36506">
    <property type="entry name" value="PREFLAGELLIN PEPTIDASE"/>
    <property type="match status" value="1"/>
</dbReference>
<feature type="domain" description="Prepilin type IV endopeptidase peptidase" evidence="7">
    <location>
        <begin position="22"/>
        <end position="119"/>
    </location>
</feature>
<dbReference type="Gene3D" id="1.20.120.1220">
    <property type="match status" value="1"/>
</dbReference>
<dbReference type="GO" id="GO:0005886">
    <property type="term" value="C:plasma membrane"/>
    <property type="evidence" value="ECO:0007669"/>
    <property type="project" value="UniProtKB-SubCell"/>
</dbReference>
<evidence type="ECO:0000256" key="6">
    <source>
        <dbReference type="SAM" id="Phobius"/>
    </source>
</evidence>
<feature type="transmembrane region" description="Helical" evidence="6">
    <location>
        <begin position="156"/>
        <end position="173"/>
    </location>
</feature>
<name>A0A963YT69_9PROT</name>
<dbReference type="InterPro" id="IPR000045">
    <property type="entry name" value="Prepilin_IV_endopep_pep"/>
</dbReference>
<keyword evidence="2" id="KW-1003">Cell membrane</keyword>
<dbReference type="AlphaFoldDB" id="A0A963YT69"/>
<dbReference type="InterPro" id="IPR052218">
    <property type="entry name" value="Preflagellin_Peptidase"/>
</dbReference>
<reference evidence="8" key="2">
    <citation type="submission" date="2021-01" db="EMBL/GenBank/DDBJ databases">
        <authorList>
            <person name="Mieszkin S."/>
            <person name="Pouder E."/>
            <person name="Alain K."/>
        </authorList>
    </citation>
    <scope>NUCLEOTIDE SEQUENCE</scope>
    <source>
        <strain evidence="8">HW T2.11</strain>
    </source>
</reference>
<dbReference type="GO" id="GO:0004190">
    <property type="term" value="F:aspartic-type endopeptidase activity"/>
    <property type="evidence" value="ECO:0007669"/>
    <property type="project" value="InterPro"/>
</dbReference>
<evidence type="ECO:0000256" key="5">
    <source>
        <dbReference type="ARBA" id="ARBA00023136"/>
    </source>
</evidence>
<protein>
    <submittedName>
        <fullName evidence="8">Prepilin peptidase</fullName>
    </submittedName>
</protein>
<gene>
    <name evidence="8" type="ORF">ASILVAE211_11985</name>
</gene>
<proteinExistence type="predicted"/>
<evidence type="ECO:0000256" key="1">
    <source>
        <dbReference type="ARBA" id="ARBA00004651"/>
    </source>
</evidence>
<organism evidence="8 9">
    <name type="scientific">Acidisoma silvae</name>
    <dbReference type="NCBI Taxonomy" id="2802396"/>
    <lineage>
        <taxon>Bacteria</taxon>
        <taxon>Pseudomonadati</taxon>
        <taxon>Pseudomonadota</taxon>
        <taxon>Alphaproteobacteria</taxon>
        <taxon>Acetobacterales</taxon>
        <taxon>Acidocellaceae</taxon>
        <taxon>Acidisoma</taxon>
    </lineage>
</organism>
<evidence type="ECO:0000313" key="8">
    <source>
        <dbReference type="EMBL" id="MCB8875903.1"/>
    </source>
</evidence>